<organism evidence="2 3">
    <name type="scientific">Rhodococcoides kyotonense</name>
    <dbReference type="NCBI Taxonomy" id="398843"/>
    <lineage>
        <taxon>Bacteria</taxon>
        <taxon>Bacillati</taxon>
        <taxon>Actinomycetota</taxon>
        <taxon>Actinomycetes</taxon>
        <taxon>Mycobacteriales</taxon>
        <taxon>Nocardiaceae</taxon>
        <taxon>Rhodococcoides</taxon>
    </lineage>
</organism>
<dbReference type="Gene3D" id="3.40.1410.10">
    <property type="entry name" value="Chorismate lyase-like"/>
    <property type="match status" value="1"/>
</dbReference>
<keyword evidence="3" id="KW-1185">Reference proteome</keyword>
<dbReference type="AlphaFoldDB" id="A0A239DZQ9"/>
<name>A0A239DZQ9_9NOCA</name>
<dbReference type="InterPro" id="IPR011663">
    <property type="entry name" value="UTRA"/>
</dbReference>
<dbReference type="EMBL" id="FZOW01000002">
    <property type="protein sequence ID" value="SNS37965.1"/>
    <property type="molecule type" value="Genomic_DNA"/>
</dbReference>
<evidence type="ECO:0000313" key="2">
    <source>
        <dbReference type="EMBL" id="SNS37965.1"/>
    </source>
</evidence>
<proteinExistence type="predicted"/>
<accession>A0A239DZQ9</accession>
<dbReference type="Proteomes" id="UP000198327">
    <property type="component" value="Unassembled WGS sequence"/>
</dbReference>
<dbReference type="RefSeq" id="WP_089243207.1">
    <property type="nucleotide sequence ID" value="NZ_FZOW01000002.1"/>
</dbReference>
<feature type="domain" description="UbiC transcription regulator-associated" evidence="1">
    <location>
        <begin position="42"/>
        <end position="174"/>
    </location>
</feature>
<evidence type="ECO:0000313" key="3">
    <source>
        <dbReference type="Proteomes" id="UP000198327"/>
    </source>
</evidence>
<dbReference type="Pfam" id="PF07702">
    <property type="entry name" value="UTRA"/>
    <property type="match status" value="1"/>
</dbReference>
<dbReference type="GO" id="GO:0006355">
    <property type="term" value="P:regulation of DNA-templated transcription"/>
    <property type="evidence" value="ECO:0007669"/>
    <property type="project" value="InterPro"/>
</dbReference>
<gene>
    <name evidence="2" type="ORF">SAMN05421642_102130</name>
</gene>
<dbReference type="GO" id="GO:0003677">
    <property type="term" value="F:DNA binding"/>
    <property type="evidence" value="ECO:0007669"/>
    <property type="project" value="InterPro"/>
</dbReference>
<dbReference type="InterPro" id="IPR028978">
    <property type="entry name" value="Chorismate_lyase_/UTRA_dom_sf"/>
</dbReference>
<protein>
    <submittedName>
        <fullName evidence="2">UTRA domain-containing protein</fullName>
    </submittedName>
</protein>
<sequence>MRPSRFEDAVVHPKYRVGPGQLLPDAQVDAATAGLFTVEEVTHGIVRSTPYISAQLDTTDENVVMIEQVTSLGDVPLYVNVSYSPVGVDFSRFSAAVRALDELDEIPDVAVAFEILYGRQYGGYHSTMEAFRCDAVTASRLGIDEGATILSREMTLFDVDRTPWNLCWSRYRPDLTRVSATTSHT</sequence>
<reference evidence="3" key="1">
    <citation type="submission" date="2017-06" db="EMBL/GenBank/DDBJ databases">
        <authorList>
            <person name="Varghese N."/>
            <person name="Submissions S."/>
        </authorList>
    </citation>
    <scope>NUCLEOTIDE SEQUENCE [LARGE SCALE GENOMIC DNA]</scope>
    <source>
        <strain evidence="3">JCM 23211</strain>
    </source>
</reference>
<dbReference type="OrthoDB" id="3210131at2"/>
<dbReference type="SUPFAM" id="SSF64288">
    <property type="entry name" value="Chorismate lyase-like"/>
    <property type="match status" value="1"/>
</dbReference>
<evidence type="ECO:0000259" key="1">
    <source>
        <dbReference type="Pfam" id="PF07702"/>
    </source>
</evidence>